<proteinExistence type="inferred from homology"/>
<dbReference type="RefSeq" id="WP_344736072.1">
    <property type="nucleotide sequence ID" value="NZ_BAAAYU010000001.1"/>
</dbReference>
<feature type="transmembrane region" description="Helical" evidence="8">
    <location>
        <begin position="68"/>
        <end position="88"/>
    </location>
</feature>
<evidence type="ECO:0000256" key="1">
    <source>
        <dbReference type="ARBA" id="ARBA00004651"/>
    </source>
</evidence>
<keyword evidence="7 8" id="KW-0472">Membrane</keyword>
<dbReference type="Gene3D" id="1.10.3470.10">
    <property type="entry name" value="ABC transporter involved in vitamin B12 uptake, BtuC"/>
    <property type="match status" value="1"/>
</dbReference>
<keyword evidence="6 8" id="KW-1133">Transmembrane helix</keyword>
<feature type="transmembrane region" description="Helical" evidence="8">
    <location>
        <begin position="247"/>
        <end position="273"/>
    </location>
</feature>
<protein>
    <submittedName>
        <fullName evidence="9">Iron chelate uptake ABC transporter family permease subunit</fullName>
    </submittedName>
</protein>
<dbReference type="PANTHER" id="PTHR30472:SF1">
    <property type="entry name" value="FE(3+) DICITRATE TRANSPORT SYSTEM PERMEASE PROTEIN FECC-RELATED"/>
    <property type="match status" value="1"/>
</dbReference>
<sequence length="342" mass="33896">MSEAVVAAPTRGVRGAALVIAALAVLVATVVLSLMIGARPISPSVVIEALARPDLDVNDHLVVVTQRLPRTVIGVLAGAALAVAGGLMQGLTRNPLADPGLLGVNAGASVAVLIAITTLGVTQPAGFVWFAFAGAACAAVLVYAIGTAGRDGASPAKLALAGAALTAGLTSISMFVLTTDQAALNTYRFWSVGSLTGRGLEVALPLAPVILAGIAIALVSSPGLNVMALGDDTARGLGHSVGRTRAVGIVAVVMLCGAATAIAGPIVFVGLLVPHAVRALVGGDYRWILAVGAPLGAALLLSADVIGRVIAAPAEIEAGMIVAFLGAPVLIALVLRRRTAAL</sequence>
<dbReference type="SUPFAM" id="SSF81345">
    <property type="entry name" value="ABC transporter involved in vitamin B12 uptake, BtuC"/>
    <property type="match status" value="1"/>
</dbReference>
<evidence type="ECO:0000256" key="4">
    <source>
        <dbReference type="ARBA" id="ARBA00022475"/>
    </source>
</evidence>
<evidence type="ECO:0000256" key="8">
    <source>
        <dbReference type="SAM" id="Phobius"/>
    </source>
</evidence>
<evidence type="ECO:0000313" key="9">
    <source>
        <dbReference type="EMBL" id="GAA3624064.1"/>
    </source>
</evidence>
<feature type="transmembrane region" description="Helical" evidence="8">
    <location>
        <begin position="202"/>
        <end position="226"/>
    </location>
</feature>
<dbReference type="InterPro" id="IPR037294">
    <property type="entry name" value="ABC_BtuC-like"/>
</dbReference>
<keyword evidence="3" id="KW-0813">Transport</keyword>
<reference evidence="10" key="1">
    <citation type="journal article" date="2019" name="Int. J. Syst. Evol. Microbiol.">
        <title>The Global Catalogue of Microorganisms (GCM) 10K type strain sequencing project: providing services to taxonomists for standard genome sequencing and annotation.</title>
        <authorList>
            <consortium name="The Broad Institute Genomics Platform"/>
            <consortium name="The Broad Institute Genome Sequencing Center for Infectious Disease"/>
            <person name="Wu L."/>
            <person name="Ma J."/>
        </authorList>
    </citation>
    <scope>NUCLEOTIDE SEQUENCE [LARGE SCALE GENOMIC DNA]</scope>
    <source>
        <strain evidence="10">JCM 16544</strain>
    </source>
</reference>
<dbReference type="CDD" id="cd06550">
    <property type="entry name" value="TM_ABC_iron-siderophores_like"/>
    <property type="match status" value="1"/>
</dbReference>
<evidence type="ECO:0000256" key="3">
    <source>
        <dbReference type="ARBA" id="ARBA00022448"/>
    </source>
</evidence>
<dbReference type="EMBL" id="BAAAYU010000001">
    <property type="protein sequence ID" value="GAA3624064.1"/>
    <property type="molecule type" value="Genomic_DNA"/>
</dbReference>
<evidence type="ECO:0000313" key="10">
    <source>
        <dbReference type="Proteomes" id="UP001501697"/>
    </source>
</evidence>
<evidence type="ECO:0000256" key="6">
    <source>
        <dbReference type="ARBA" id="ARBA00022989"/>
    </source>
</evidence>
<evidence type="ECO:0000256" key="2">
    <source>
        <dbReference type="ARBA" id="ARBA00007935"/>
    </source>
</evidence>
<feature type="transmembrane region" description="Helical" evidence="8">
    <location>
        <begin position="12"/>
        <end position="36"/>
    </location>
</feature>
<evidence type="ECO:0000256" key="7">
    <source>
        <dbReference type="ARBA" id="ARBA00023136"/>
    </source>
</evidence>
<keyword evidence="4" id="KW-1003">Cell membrane</keyword>
<organism evidence="9 10">
    <name type="scientific">Microbacterium awajiense</name>
    <dbReference type="NCBI Taxonomy" id="415214"/>
    <lineage>
        <taxon>Bacteria</taxon>
        <taxon>Bacillati</taxon>
        <taxon>Actinomycetota</taxon>
        <taxon>Actinomycetes</taxon>
        <taxon>Micrococcales</taxon>
        <taxon>Microbacteriaceae</taxon>
        <taxon>Microbacterium</taxon>
    </lineage>
</organism>
<dbReference type="PANTHER" id="PTHR30472">
    <property type="entry name" value="FERRIC ENTEROBACTIN TRANSPORT SYSTEM PERMEASE PROTEIN"/>
    <property type="match status" value="1"/>
</dbReference>
<comment type="caution">
    <text evidence="9">The sequence shown here is derived from an EMBL/GenBank/DDBJ whole genome shotgun (WGS) entry which is preliminary data.</text>
</comment>
<evidence type="ECO:0000256" key="5">
    <source>
        <dbReference type="ARBA" id="ARBA00022692"/>
    </source>
</evidence>
<feature type="transmembrane region" description="Helical" evidence="8">
    <location>
        <begin position="127"/>
        <end position="146"/>
    </location>
</feature>
<feature type="transmembrane region" description="Helical" evidence="8">
    <location>
        <begin position="285"/>
        <end position="306"/>
    </location>
</feature>
<feature type="transmembrane region" description="Helical" evidence="8">
    <location>
        <begin position="100"/>
        <end position="121"/>
    </location>
</feature>
<comment type="subcellular location">
    <subcellularLocation>
        <location evidence="1">Cell membrane</location>
        <topology evidence="1">Multi-pass membrane protein</topology>
    </subcellularLocation>
</comment>
<dbReference type="InterPro" id="IPR000522">
    <property type="entry name" value="ABC_transptr_permease_BtuC"/>
</dbReference>
<comment type="similarity">
    <text evidence="2">Belongs to the binding-protein-dependent transport system permease family. FecCD subfamily.</text>
</comment>
<dbReference type="Proteomes" id="UP001501697">
    <property type="component" value="Unassembled WGS sequence"/>
</dbReference>
<accession>A0ABP7A3A7</accession>
<keyword evidence="5 8" id="KW-0812">Transmembrane</keyword>
<dbReference type="Pfam" id="PF01032">
    <property type="entry name" value="FecCD"/>
    <property type="match status" value="1"/>
</dbReference>
<keyword evidence="10" id="KW-1185">Reference proteome</keyword>
<name>A0ABP7A3A7_9MICO</name>
<gene>
    <name evidence="9" type="ORF">GCM10022200_02920</name>
</gene>
<feature type="transmembrane region" description="Helical" evidence="8">
    <location>
        <begin position="158"/>
        <end position="177"/>
    </location>
</feature>
<feature type="transmembrane region" description="Helical" evidence="8">
    <location>
        <begin position="318"/>
        <end position="335"/>
    </location>
</feature>